<evidence type="ECO:0000313" key="1">
    <source>
        <dbReference type="EMBL" id="MFI7588658.1"/>
    </source>
</evidence>
<sequence length="163" mass="17896">MRSTADFGDVPSWLTLLAALVAAGYARRAHRLNRELAEARVEELVAADIERRDAALRAQAERVALWLAETDVQGRARLGVVVRNDSELPITHLKVFLGRRSEDSLNTDVGGPVTVPPREDVVFTLPQLGVDDLELYQADALYTDAAGNPWRRNTSGALRRAPG</sequence>
<organism evidence="1 2">
    <name type="scientific">Spongisporangium articulatum</name>
    <dbReference type="NCBI Taxonomy" id="3362603"/>
    <lineage>
        <taxon>Bacteria</taxon>
        <taxon>Bacillati</taxon>
        <taxon>Actinomycetota</taxon>
        <taxon>Actinomycetes</taxon>
        <taxon>Kineosporiales</taxon>
        <taxon>Kineosporiaceae</taxon>
        <taxon>Spongisporangium</taxon>
    </lineage>
</organism>
<dbReference type="EMBL" id="JBITLV010000005">
    <property type="protein sequence ID" value="MFI7588658.1"/>
    <property type="molecule type" value="Genomic_DNA"/>
</dbReference>
<protein>
    <submittedName>
        <fullName evidence="1">Uncharacterized protein</fullName>
    </submittedName>
</protein>
<accession>A0ABW8AQL1</accession>
<evidence type="ECO:0000313" key="2">
    <source>
        <dbReference type="Proteomes" id="UP001612915"/>
    </source>
</evidence>
<name>A0ABW8AQL1_9ACTN</name>
<proteinExistence type="predicted"/>
<dbReference type="Proteomes" id="UP001612915">
    <property type="component" value="Unassembled WGS sequence"/>
</dbReference>
<gene>
    <name evidence="1" type="ORF">ACIB24_16425</name>
</gene>
<keyword evidence="2" id="KW-1185">Reference proteome</keyword>
<comment type="caution">
    <text evidence="1">The sequence shown here is derived from an EMBL/GenBank/DDBJ whole genome shotgun (WGS) entry which is preliminary data.</text>
</comment>
<reference evidence="1 2" key="1">
    <citation type="submission" date="2024-10" db="EMBL/GenBank/DDBJ databases">
        <title>The Natural Products Discovery Center: Release of the First 8490 Sequenced Strains for Exploring Actinobacteria Biosynthetic Diversity.</title>
        <authorList>
            <person name="Kalkreuter E."/>
            <person name="Kautsar S.A."/>
            <person name="Yang D."/>
            <person name="Bader C.D."/>
            <person name="Teijaro C.N."/>
            <person name="Fluegel L."/>
            <person name="Davis C.M."/>
            <person name="Simpson J.R."/>
            <person name="Lauterbach L."/>
            <person name="Steele A.D."/>
            <person name="Gui C."/>
            <person name="Meng S."/>
            <person name="Li G."/>
            <person name="Viehrig K."/>
            <person name="Ye F."/>
            <person name="Su P."/>
            <person name="Kiefer A.F."/>
            <person name="Nichols A."/>
            <person name="Cepeda A.J."/>
            <person name="Yan W."/>
            <person name="Fan B."/>
            <person name="Jiang Y."/>
            <person name="Adhikari A."/>
            <person name="Zheng C.-J."/>
            <person name="Schuster L."/>
            <person name="Cowan T.M."/>
            <person name="Smanski M.J."/>
            <person name="Chevrette M.G."/>
            <person name="De Carvalho L.P.S."/>
            <person name="Shen B."/>
        </authorList>
    </citation>
    <scope>NUCLEOTIDE SEQUENCE [LARGE SCALE GENOMIC DNA]</scope>
    <source>
        <strain evidence="1 2">NPDC049639</strain>
    </source>
</reference>
<dbReference type="RefSeq" id="WP_398282576.1">
    <property type="nucleotide sequence ID" value="NZ_JBITLV010000005.1"/>
</dbReference>